<proteinExistence type="predicted"/>
<evidence type="ECO:0000313" key="2">
    <source>
        <dbReference type="Proteomes" id="UP000785679"/>
    </source>
</evidence>
<accession>A0A8J8NF48</accession>
<dbReference type="OrthoDB" id="10629954at2759"/>
<comment type="caution">
    <text evidence="1">The sequence shown here is derived from an EMBL/GenBank/DDBJ whole genome shotgun (WGS) entry which is preliminary data.</text>
</comment>
<dbReference type="EMBL" id="RRYP01018376">
    <property type="protein sequence ID" value="TNV73663.1"/>
    <property type="molecule type" value="Genomic_DNA"/>
</dbReference>
<gene>
    <name evidence="1" type="ORF">FGO68_gene10194</name>
</gene>
<reference evidence="1" key="1">
    <citation type="submission" date="2019-06" db="EMBL/GenBank/DDBJ databases">
        <authorList>
            <person name="Zheng W."/>
        </authorList>
    </citation>
    <scope>NUCLEOTIDE SEQUENCE</scope>
    <source>
        <strain evidence="1">QDHG01</strain>
    </source>
</reference>
<keyword evidence="2" id="KW-1185">Reference proteome</keyword>
<dbReference type="Proteomes" id="UP000785679">
    <property type="component" value="Unassembled WGS sequence"/>
</dbReference>
<organism evidence="1 2">
    <name type="scientific">Halteria grandinella</name>
    <dbReference type="NCBI Taxonomy" id="5974"/>
    <lineage>
        <taxon>Eukaryota</taxon>
        <taxon>Sar</taxon>
        <taxon>Alveolata</taxon>
        <taxon>Ciliophora</taxon>
        <taxon>Intramacronucleata</taxon>
        <taxon>Spirotrichea</taxon>
        <taxon>Stichotrichia</taxon>
        <taxon>Sporadotrichida</taxon>
        <taxon>Halteriidae</taxon>
        <taxon>Halteria</taxon>
    </lineage>
</organism>
<name>A0A8J8NF48_HALGN</name>
<dbReference type="AlphaFoldDB" id="A0A8J8NF48"/>
<evidence type="ECO:0000313" key="1">
    <source>
        <dbReference type="EMBL" id="TNV73663.1"/>
    </source>
</evidence>
<sequence>MSIRRVREKQNKYILRMDQTEFAEVVRKLLKSEQQEKGQEWLRVSTGKDKQGLKLIAQIIKHRGTKKFNPQQETDLMATPVSRFITEKKSEANKYLKKLTFGSTYETFHGSIRKPTDAPCDADILKYRRFGELEYTGYLQPLMIQYIQNWTRVEEDSKYKSLVLVTVRNMYTYIKGLIPSDTMHHKLFFWPKKHQLYTQEKIKNGDDVVRAVTQQSTRGGWSEYNSGYEHVAKEIDHFQHPKPKIITSKTPLSLTAFNPADVRQQLVRGSGNVIAGGYTRETGETIYGKSYKNPLKSGSKMLGRSTSQIDLTQSYSLGVIVPDPITIKRMQERERFNMTPGGYNTGIPRTTQSVISGTSSCKVKLGMGINLLSNGSKQAVMGSQKTRAVNI</sequence>
<protein>
    <submittedName>
        <fullName evidence="1">Uncharacterized protein</fullName>
    </submittedName>
</protein>